<gene>
    <name evidence="11" type="ORF">WUBG_04825</name>
</gene>
<dbReference type="EMBL" id="ADBV01001716">
    <property type="protein sequence ID" value="EJW84265.1"/>
    <property type="molecule type" value="Genomic_DNA"/>
</dbReference>
<evidence type="ECO:0000256" key="2">
    <source>
        <dbReference type="ARBA" id="ARBA00009280"/>
    </source>
</evidence>
<dbReference type="SMART" id="SM00045">
    <property type="entry name" value="DAGKa"/>
    <property type="match status" value="1"/>
</dbReference>
<dbReference type="PANTHER" id="PTHR11255">
    <property type="entry name" value="DIACYLGLYCEROL KINASE"/>
    <property type="match status" value="1"/>
</dbReference>
<dbReference type="PROSITE" id="PS50081">
    <property type="entry name" value="ZF_DAG_PE_2"/>
    <property type="match status" value="1"/>
</dbReference>
<comment type="caution">
    <text evidence="11">The sequence shown here is derived from an EMBL/GenBank/DDBJ whole genome shotgun (WGS) entry which is preliminary data.</text>
</comment>
<dbReference type="PANTHER" id="PTHR11255:SF118">
    <property type="entry name" value="DIACYLGLYCEROL KINASE EPSILON"/>
    <property type="match status" value="1"/>
</dbReference>
<dbReference type="Pfam" id="PF00609">
    <property type="entry name" value="DAGK_acc"/>
    <property type="match status" value="1"/>
</dbReference>
<keyword evidence="6 8" id="KW-0418">Kinase</keyword>
<dbReference type="Gene3D" id="3.40.50.10330">
    <property type="entry name" value="Probable inorganic polyphosphate/atp-NAD kinase, domain 1"/>
    <property type="match status" value="1"/>
</dbReference>
<dbReference type="Proteomes" id="UP000004810">
    <property type="component" value="Unassembled WGS sequence"/>
</dbReference>
<dbReference type="AlphaFoldDB" id="J9BAV1"/>
<evidence type="ECO:0000256" key="4">
    <source>
        <dbReference type="ARBA" id="ARBA00022737"/>
    </source>
</evidence>
<dbReference type="GO" id="GO:0007200">
    <property type="term" value="P:phospholipase C-activating G protein-coupled receptor signaling pathway"/>
    <property type="evidence" value="ECO:0007669"/>
    <property type="project" value="InterPro"/>
</dbReference>
<evidence type="ECO:0000259" key="9">
    <source>
        <dbReference type="PROSITE" id="PS50081"/>
    </source>
</evidence>
<dbReference type="InterPro" id="IPR017438">
    <property type="entry name" value="ATP-NAD_kinase_N"/>
</dbReference>
<evidence type="ECO:0000313" key="11">
    <source>
        <dbReference type="EMBL" id="EJW84265.1"/>
    </source>
</evidence>
<dbReference type="InterPro" id="IPR002219">
    <property type="entry name" value="PKC_DAG/PE"/>
</dbReference>
<dbReference type="SMART" id="SM00046">
    <property type="entry name" value="DAGKc"/>
    <property type="match status" value="1"/>
</dbReference>
<dbReference type="Pfam" id="PF00781">
    <property type="entry name" value="DAGK_cat"/>
    <property type="match status" value="1"/>
</dbReference>
<feature type="domain" description="Phorbol-ester/DAG-type" evidence="9">
    <location>
        <begin position="18"/>
        <end position="70"/>
    </location>
</feature>
<evidence type="ECO:0000256" key="6">
    <source>
        <dbReference type="ARBA" id="ARBA00022777"/>
    </source>
</evidence>
<dbReference type="SUPFAM" id="SSF111331">
    <property type="entry name" value="NAD kinase/diacylglycerol kinase-like"/>
    <property type="match status" value="1"/>
</dbReference>
<dbReference type="InterPro" id="IPR016064">
    <property type="entry name" value="NAD/diacylglycerol_kinase_sf"/>
</dbReference>
<name>J9BAV1_WUCBA</name>
<dbReference type="Gene3D" id="3.30.60.20">
    <property type="match status" value="1"/>
</dbReference>
<keyword evidence="7 8" id="KW-0067">ATP-binding</keyword>
<keyword evidence="4" id="KW-0677">Repeat</keyword>
<dbReference type="GO" id="GO:0005524">
    <property type="term" value="F:ATP binding"/>
    <property type="evidence" value="ECO:0007669"/>
    <property type="project" value="UniProtKB-KW"/>
</dbReference>
<dbReference type="PROSITE" id="PS50146">
    <property type="entry name" value="DAGK"/>
    <property type="match status" value="1"/>
</dbReference>
<proteinExistence type="inferred from homology"/>
<sequence length="485" mass="54932">MECEEACSSTIVELWSIAHLAFIHFRALSACLRCMRNEECGDGVGLVDSRCAFCQFTVHIRCKQLVNKRCTMGINWDFIVPPTCVTQYVKLEIAATNKLGFSIFGKKLHLCSTQWHFLHNFLCVSETLQWWKWLHLIVDTICRPSNVNCLSWRPLFVIVNPKNGRAEGLIALRTFRKLLHRFQVIQQIGMGIALRWTSMYPEIGCHIIIAGGDGTVSLSLGAINELQRKLPVAVLPLGIGNDLSRTLGWGSGHKGSINFVEIVKLDRWKIDIIHKRQLGVRVKNKRFSMVNYVSVGVDACITCGMQSTRDSIRKIISSRFLNKILFFTFGIKDVLEHACANLDRKIELTVDGIIIPLPSTEDLIFLNIPFWGAGVRPWVDLFCPQAIDDRKFEVFAVRSSFHIAQMQIGVSQGISLAQGSTVKLRIFGATLPVQYDGEAWLQAPSVMHITHKDQAVMFVHENLHVEEAGYKIIEFWCNITSTMRW</sequence>
<keyword evidence="3 8" id="KW-0808">Transferase</keyword>
<evidence type="ECO:0000256" key="8">
    <source>
        <dbReference type="RuleBase" id="RU361128"/>
    </source>
</evidence>
<evidence type="ECO:0000256" key="7">
    <source>
        <dbReference type="ARBA" id="ARBA00022840"/>
    </source>
</evidence>
<comment type="similarity">
    <text evidence="2 8">Belongs to the eukaryotic diacylglycerol kinase family.</text>
</comment>
<protein>
    <recommendedName>
        <fullName evidence="8">Diacylglycerol kinase</fullName>
        <shortName evidence="8">DAG kinase</shortName>
        <ecNumber evidence="8">2.7.1.107</ecNumber>
    </recommendedName>
</protein>
<evidence type="ECO:0000256" key="5">
    <source>
        <dbReference type="ARBA" id="ARBA00022741"/>
    </source>
</evidence>
<comment type="catalytic activity">
    <reaction evidence="1 8">
        <text>a 1,2-diacyl-sn-glycerol + ATP = a 1,2-diacyl-sn-glycero-3-phosphate + ADP + H(+)</text>
        <dbReference type="Rhea" id="RHEA:10272"/>
        <dbReference type="ChEBI" id="CHEBI:15378"/>
        <dbReference type="ChEBI" id="CHEBI:17815"/>
        <dbReference type="ChEBI" id="CHEBI:30616"/>
        <dbReference type="ChEBI" id="CHEBI:58608"/>
        <dbReference type="ChEBI" id="CHEBI:456216"/>
        <dbReference type="EC" id="2.7.1.107"/>
    </reaction>
</comment>
<dbReference type="InterPro" id="IPR000756">
    <property type="entry name" value="Diacylglycerol_kin_accessory"/>
</dbReference>
<dbReference type="InterPro" id="IPR037607">
    <property type="entry name" value="DGK"/>
</dbReference>
<feature type="domain" description="DAGKc" evidence="10">
    <location>
        <begin position="150"/>
        <end position="274"/>
    </location>
</feature>
<keyword evidence="5 8" id="KW-0547">Nucleotide-binding</keyword>
<organism evidence="11 12">
    <name type="scientific">Wuchereria bancrofti</name>
    <dbReference type="NCBI Taxonomy" id="6293"/>
    <lineage>
        <taxon>Eukaryota</taxon>
        <taxon>Metazoa</taxon>
        <taxon>Ecdysozoa</taxon>
        <taxon>Nematoda</taxon>
        <taxon>Chromadorea</taxon>
        <taxon>Rhabditida</taxon>
        <taxon>Spirurina</taxon>
        <taxon>Spiruromorpha</taxon>
        <taxon>Filarioidea</taxon>
        <taxon>Onchocercidae</taxon>
        <taxon>Wuchereria</taxon>
    </lineage>
</organism>
<dbReference type="InterPro" id="IPR001206">
    <property type="entry name" value="Diacylglycerol_kinase_cat_dom"/>
</dbReference>
<dbReference type="GO" id="GO:0004143">
    <property type="term" value="F:ATP-dependent diacylglycerol kinase activity"/>
    <property type="evidence" value="ECO:0007669"/>
    <property type="project" value="UniProtKB-EC"/>
</dbReference>
<reference evidence="12" key="1">
    <citation type="submission" date="2012-08" db="EMBL/GenBank/DDBJ databases">
        <title>The Genome Sequence of Wuchereria bancrofti.</title>
        <authorList>
            <person name="Nutman T.B."/>
            <person name="Fink D.L."/>
            <person name="Russ C."/>
            <person name="Young S."/>
            <person name="Zeng Q."/>
            <person name="Koehrsen M."/>
            <person name="Alvarado L."/>
            <person name="Berlin A."/>
            <person name="Chapman S.B."/>
            <person name="Chen Z."/>
            <person name="Freedman E."/>
            <person name="Gellesch M."/>
            <person name="Goldberg J."/>
            <person name="Griggs A."/>
            <person name="Gujja S."/>
            <person name="Heilman E.R."/>
            <person name="Heiman D."/>
            <person name="Hepburn T."/>
            <person name="Howarth C."/>
            <person name="Jen D."/>
            <person name="Larson L."/>
            <person name="Lewis B."/>
            <person name="Mehta T."/>
            <person name="Park D."/>
            <person name="Pearson M."/>
            <person name="Roberts A."/>
            <person name="Saif S."/>
            <person name="Shea T."/>
            <person name="Shenoy N."/>
            <person name="Sisk P."/>
            <person name="Stolte C."/>
            <person name="Sykes S."/>
            <person name="Walk T."/>
            <person name="White J."/>
            <person name="Yandava C."/>
            <person name="Haas B."/>
            <person name="Henn M.R."/>
            <person name="Nusbaum C."/>
            <person name="Birren B."/>
        </authorList>
    </citation>
    <scope>NUCLEOTIDE SEQUENCE [LARGE SCALE GENOMIC DNA]</scope>
    <source>
        <strain evidence="12">NA</strain>
    </source>
</reference>
<evidence type="ECO:0000256" key="3">
    <source>
        <dbReference type="ARBA" id="ARBA00022679"/>
    </source>
</evidence>
<evidence type="ECO:0000313" key="12">
    <source>
        <dbReference type="Proteomes" id="UP000004810"/>
    </source>
</evidence>
<evidence type="ECO:0000259" key="10">
    <source>
        <dbReference type="PROSITE" id="PS50146"/>
    </source>
</evidence>
<dbReference type="Gene3D" id="2.60.200.40">
    <property type="match status" value="1"/>
</dbReference>
<dbReference type="EC" id="2.7.1.107" evidence="8"/>
<accession>J9BAV1</accession>
<dbReference type="GO" id="GO:0016020">
    <property type="term" value="C:membrane"/>
    <property type="evidence" value="ECO:0007669"/>
    <property type="project" value="TreeGrafter"/>
</dbReference>
<evidence type="ECO:0000256" key="1">
    <source>
        <dbReference type="ARBA" id="ARBA00001383"/>
    </source>
</evidence>